<gene>
    <name evidence="1" type="ORF">LIER_37217</name>
</gene>
<protein>
    <submittedName>
        <fullName evidence="1">Uncharacterized protein</fullName>
    </submittedName>
</protein>
<sequence>MGKRGGNYLIWRLKPILFSRDVVFYESEFPYLASAGSTSISRQPSITVNDCASECSETKNLDDSLVATELEPSVEVVEELTKQPAMELSVELPQASFSVVANYVEQSPAPSRSASVAEGDVCRAVSCPVFPN</sequence>
<evidence type="ECO:0000313" key="1">
    <source>
        <dbReference type="EMBL" id="GAA0151009.1"/>
    </source>
</evidence>
<reference evidence="1 2" key="1">
    <citation type="submission" date="2024-01" db="EMBL/GenBank/DDBJ databases">
        <title>The complete chloroplast genome sequence of Lithospermum erythrorhizon: insights into the phylogenetic relationship among Boraginaceae species and the maternal lineages of purple gromwells.</title>
        <authorList>
            <person name="Okada T."/>
            <person name="Watanabe K."/>
        </authorList>
    </citation>
    <scope>NUCLEOTIDE SEQUENCE [LARGE SCALE GENOMIC DNA]</scope>
</reference>
<accession>A0AAV3PH16</accession>
<evidence type="ECO:0000313" key="2">
    <source>
        <dbReference type="Proteomes" id="UP001454036"/>
    </source>
</evidence>
<comment type="caution">
    <text evidence="1">The sequence shown here is derived from an EMBL/GenBank/DDBJ whole genome shotgun (WGS) entry which is preliminary data.</text>
</comment>
<name>A0AAV3PH16_LITER</name>
<dbReference type="AlphaFoldDB" id="A0AAV3PH16"/>
<keyword evidence="2" id="KW-1185">Reference proteome</keyword>
<dbReference type="Proteomes" id="UP001454036">
    <property type="component" value="Unassembled WGS sequence"/>
</dbReference>
<dbReference type="EMBL" id="BAABME010017693">
    <property type="protein sequence ID" value="GAA0151009.1"/>
    <property type="molecule type" value="Genomic_DNA"/>
</dbReference>
<proteinExistence type="predicted"/>
<organism evidence="1 2">
    <name type="scientific">Lithospermum erythrorhizon</name>
    <name type="common">Purple gromwell</name>
    <name type="synonym">Lithospermum officinale var. erythrorhizon</name>
    <dbReference type="NCBI Taxonomy" id="34254"/>
    <lineage>
        <taxon>Eukaryota</taxon>
        <taxon>Viridiplantae</taxon>
        <taxon>Streptophyta</taxon>
        <taxon>Embryophyta</taxon>
        <taxon>Tracheophyta</taxon>
        <taxon>Spermatophyta</taxon>
        <taxon>Magnoliopsida</taxon>
        <taxon>eudicotyledons</taxon>
        <taxon>Gunneridae</taxon>
        <taxon>Pentapetalae</taxon>
        <taxon>asterids</taxon>
        <taxon>lamiids</taxon>
        <taxon>Boraginales</taxon>
        <taxon>Boraginaceae</taxon>
        <taxon>Boraginoideae</taxon>
        <taxon>Lithospermeae</taxon>
        <taxon>Lithospermum</taxon>
    </lineage>
</organism>